<protein>
    <recommendedName>
        <fullName evidence="8">Pirin N-terminal domain-containing protein</fullName>
    </recommendedName>
</protein>
<evidence type="ECO:0000313" key="6">
    <source>
        <dbReference type="EMBL" id="SDF99075.1"/>
    </source>
</evidence>
<evidence type="ECO:0000259" key="5">
    <source>
        <dbReference type="Pfam" id="PF17954"/>
    </source>
</evidence>
<dbReference type="EMBL" id="FNCH01000002">
    <property type="protein sequence ID" value="SDF99075.1"/>
    <property type="molecule type" value="Genomic_DNA"/>
</dbReference>
<dbReference type="OrthoDB" id="9780903at2"/>
<dbReference type="STRING" id="405671.SAMN05421827_102336"/>
<keyword evidence="7" id="KW-1185">Reference proteome</keyword>
<dbReference type="SUPFAM" id="SSF51182">
    <property type="entry name" value="RmlC-like cupins"/>
    <property type="match status" value="1"/>
</dbReference>
<name>A0A1G7QKS2_9SPHI</name>
<dbReference type="AlphaFoldDB" id="A0A1G7QKS2"/>
<feature type="binding site" evidence="2">
    <location>
        <position position="57"/>
    </location>
    <ligand>
        <name>Fe cation</name>
        <dbReference type="ChEBI" id="CHEBI:24875"/>
    </ligand>
</feature>
<gene>
    <name evidence="6" type="ORF">SAMN05421827_102336</name>
</gene>
<feature type="domain" description="Quercetin 2,3-dioxygenase C-terminal cupin" evidence="5">
    <location>
        <begin position="150"/>
        <end position="230"/>
    </location>
</feature>
<dbReference type="Pfam" id="PF17954">
    <property type="entry name" value="Pirin_C_2"/>
    <property type="match status" value="1"/>
</dbReference>
<feature type="binding site" evidence="2">
    <location>
        <position position="101"/>
    </location>
    <ligand>
        <name>Fe cation</name>
        <dbReference type="ChEBI" id="CHEBI:24875"/>
    </ligand>
</feature>
<proteinExistence type="inferred from homology"/>
<keyword evidence="2" id="KW-0479">Metal-binding</keyword>
<feature type="binding site" evidence="2">
    <location>
        <position position="103"/>
    </location>
    <ligand>
        <name>Fe cation</name>
        <dbReference type="ChEBI" id="CHEBI:24875"/>
    </ligand>
</feature>
<dbReference type="InterPro" id="IPR041602">
    <property type="entry name" value="Quercetinase_C"/>
</dbReference>
<evidence type="ECO:0000256" key="3">
    <source>
        <dbReference type="RuleBase" id="RU003457"/>
    </source>
</evidence>
<dbReference type="InterPro" id="IPR012093">
    <property type="entry name" value="Pirin"/>
</dbReference>
<comment type="similarity">
    <text evidence="1 3">Belongs to the pirin family.</text>
</comment>
<dbReference type="Gene3D" id="2.60.120.10">
    <property type="entry name" value="Jelly Rolls"/>
    <property type="match status" value="1"/>
</dbReference>
<dbReference type="PANTHER" id="PTHR43212:SF3">
    <property type="entry name" value="QUERCETIN 2,3-DIOXYGENASE"/>
    <property type="match status" value="1"/>
</dbReference>
<evidence type="ECO:0008006" key="8">
    <source>
        <dbReference type="Google" id="ProtNLM"/>
    </source>
</evidence>
<dbReference type="RefSeq" id="WP_090497342.1">
    <property type="nucleotide sequence ID" value="NZ_FNCH01000002.1"/>
</dbReference>
<sequence length="250" mass="28091">MLTKIDNAIKYGKQHGGFGVQILYPGLIRPELNDSGFSTIGRIDHARINPGTLIPMHPHRNDEIVTYLKSGKVNHLDSEKNTGTISNRNLMVMNAGANFYHEESVMPEGGVLEGLQIFFRPETAGLVPQVQFHQFEETHSDNNWRKIAGKGNDYPLQIRSNTWLMDLRLEEGAEITLPEAPSENCAFLFYVFEGKIKVNKTMVLINGESVLIETDRPTFRAEETTDIVLFITQTNSAHFDGGMYSGNLHL</sequence>
<comment type="cofactor">
    <cofactor evidence="2">
        <name>Fe cation</name>
        <dbReference type="ChEBI" id="CHEBI:24875"/>
    </cofactor>
    <text evidence="2">Binds 1 Fe cation per subunit.</text>
</comment>
<dbReference type="Pfam" id="PF02678">
    <property type="entry name" value="Pirin"/>
    <property type="match status" value="1"/>
</dbReference>
<dbReference type="Proteomes" id="UP000199643">
    <property type="component" value="Unassembled WGS sequence"/>
</dbReference>
<evidence type="ECO:0000256" key="1">
    <source>
        <dbReference type="ARBA" id="ARBA00008416"/>
    </source>
</evidence>
<evidence type="ECO:0000313" key="7">
    <source>
        <dbReference type="Proteomes" id="UP000199643"/>
    </source>
</evidence>
<reference evidence="7" key="1">
    <citation type="submission" date="2016-10" db="EMBL/GenBank/DDBJ databases">
        <authorList>
            <person name="Varghese N."/>
            <person name="Submissions S."/>
        </authorList>
    </citation>
    <scope>NUCLEOTIDE SEQUENCE [LARGE SCALE GENOMIC DNA]</scope>
    <source>
        <strain evidence="7">DSM 17933</strain>
    </source>
</reference>
<organism evidence="6 7">
    <name type="scientific">Pedobacter terrae</name>
    <dbReference type="NCBI Taxonomy" id="405671"/>
    <lineage>
        <taxon>Bacteria</taxon>
        <taxon>Pseudomonadati</taxon>
        <taxon>Bacteroidota</taxon>
        <taxon>Sphingobacteriia</taxon>
        <taxon>Sphingobacteriales</taxon>
        <taxon>Sphingobacteriaceae</taxon>
        <taxon>Pedobacter</taxon>
    </lineage>
</organism>
<dbReference type="PANTHER" id="PTHR43212">
    <property type="entry name" value="QUERCETIN 2,3-DIOXYGENASE"/>
    <property type="match status" value="1"/>
</dbReference>
<feature type="binding site" evidence="2">
    <location>
        <position position="59"/>
    </location>
    <ligand>
        <name>Fe cation</name>
        <dbReference type="ChEBI" id="CHEBI:24875"/>
    </ligand>
</feature>
<dbReference type="PIRSF" id="PIRSF006232">
    <property type="entry name" value="Pirin"/>
    <property type="match status" value="1"/>
</dbReference>
<evidence type="ECO:0000256" key="2">
    <source>
        <dbReference type="PIRSR" id="PIRSR006232-1"/>
    </source>
</evidence>
<keyword evidence="2" id="KW-0408">Iron</keyword>
<dbReference type="GO" id="GO:0046872">
    <property type="term" value="F:metal ion binding"/>
    <property type="evidence" value="ECO:0007669"/>
    <property type="project" value="UniProtKB-KW"/>
</dbReference>
<dbReference type="InterPro" id="IPR011051">
    <property type="entry name" value="RmlC_Cupin_sf"/>
</dbReference>
<accession>A0A1G7QKS2</accession>
<dbReference type="InterPro" id="IPR003829">
    <property type="entry name" value="Pirin_N_dom"/>
</dbReference>
<feature type="domain" description="Pirin N-terminal" evidence="4">
    <location>
        <begin position="44"/>
        <end position="117"/>
    </location>
</feature>
<evidence type="ECO:0000259" key="4">
    <source>
        <dbReference type="Pfam" id="PF02678"/>
    </source>
</evidence>
<dbReference type="InterPro" id="IPR014710">
    <property type="entry name" value="RmlC-like_jellyroll"/>
</dbReference>